<sequence length="139" mass="15510">MALQPRGIRNNNPGNIVFSPSNNWRGQLPHDPKVEPRFSRFDSPQNGIRALAKLLLNYRKIHGLRTVESLIARWAPSNENDTRAYAAAVSREMRVPPQAGLHLDQNTLSALVTAIIRHENGQQPYSAELIGNAVREVLA</sequence>
<protein>
    <submittedName>
        <fullName evidence="1">Structural protein</fullName>
    </submittedName>
</protein>
<accession>A0ABY6ZW65</accession>
<dbReference type="RefSeq" id="WP_254472338.1">
    <property type="nucleotide sequence ID" value="NZ_CP113432.1"/>
</dbReference>
<organism evidence="1 2">
    <name type="scientific">Pseudomonas triclosanedens</name>
    <dbReference type="NCBI Taxonomy" id="2961893"/>
    <lineage>
        <taxon>Bacteria</taxon>
        <taxon>Pseudomonadati</taxon>
        <taxon>Pseudomonadota</taxon>
        <taxon>Gammaproteobacteria</taxon>
        <taxon>Pseudomonadales</taxon>
        <taxon>Pseudomonadaceae</taxon>
        <taxon>Pseudomonas</taxon>
    </lineage>
</organism>
<gene>
    <name evidence="1" type="ORF">OU419_25345</name>
</gene>
<name>A0ABY6ZW65_9PSED</name>
<dbReference type="EMBL" id="CP113432">
    <property type="protein sequence ID" value="WAI49034.1"/>
    <property type="molecule type" value="Genomic_DNA"/>
</dbReference>
<reference evidence="1" key="1">
    <citation type="submission" date="2022-11" db="EMBL/GenBank/DDBJ databases">
        <title>Pseudomonas triclosanedens sp. nov., a triclosan degrader isolated from activated sludge.</title>
        <authorList>
            <person name="Yin Y."/>
            <person name="Lu Z."/>
        </authorList>
    </citation>
    <scope>NUCLEOTIDE SEQUENCE</scope>
    <source>
        <strain evidence="1">ZM23</strain>
    </source>
</reference>
<evidence type="ECO:0000313" key="1">
    <source>
        <dbReference type="EMBL" id="WAI49034.1"/>
    </source>
</evidence>
<dbReference type="Proteomes" id="UP001163624">
    <property type="component" value="Chromosome"/>
</dbReference>
<evidence type="ECO:0000313" key="2">
    <source>
        <dbReference type="Proteomes" id="UP001163624"/>
    </source>
</evidence>
<proteinExistence type="predicted"/>
<keyword evidence="2" id="KW-1185">Reference proteome</keyword>